<evidence type="ECO:0000256" key="1">
    <source>
        <dbReference type="ARBA" id="ARBA00001974"/>
    </source>
</evidence>
<accession>A0A6G7ZLQ7</accession>
<dbReference type="Proteomes" id="UP000502502">
    <property type="component" value="Chromosome"/>
</dbReference>
<evidence type="ECO:0000256" key="5">
    <source>
        <dbReference type="ARBA" id="ARBA00023235"/>
    </source>
</evidence>
<comment type="similarity">
    <text evidence="2">Belongs to the UDP-galactopyranose/dTDP-fucopyranose mutase family.</text>
</comment>
<dbReference type="SUPFAM" id="SSF54373">
    <property type="entry name" value="FAD-linked reductases, C-terminal domain"/>
    <property type="match status" value="1"/>
</dbReference>
<dbReference type="InterPro" id="IPR004379">
    <property type="entry name" value="UDP-GALP_mutase"/>
</dbReference>
<keyword evidence="3" id="KW-0285">Flavoprotein</keyword>
<dbReference type="NCBIfam" id="TIGR00031">
    <property type="entry name" value="UDP-GALP_mutase"/>
    <property type="match status" value="1"/>
</dbReference>
<dbReference type="Gene3D" id="3.40.50.720">
    <property type="entry name" value="NAD(P)-binding Rossmann-like Domain"/>
    <property type="match status" value="3"/>
</dbReference>
<dbReference type="Pfam" id="PF03275">
    <property type="entry name" value="GLF"/>
    <property type="match status" value="1"/>
</dbReference>
<keyword evidence="5 7" id="KW-0413">Isomerase</keyword>
<name>A0A6G7ZLQ7_9SPHN</name>
<evidence type="ECO:0000256" key="3">
    <source>
        <dbReference type="ARBA" id="ARBA00022630"/>
    </source>
</evidence>
<dbReference type="PANTHER" id="PTHR21197:SF0">
    <property type="entry name" value="UDP-GALACTOPYRANOSE MUTASE"/>
    <property type="match status" value="1"/>
</dbReference>
<dbReference type="EC" id="5.4.99.9" evidence="7"/>
<sequence length="390" mass="44860">MNASQGAGKRYDYLIVGAGFAGSVLAERLASQQGASVLLIDRRNHVGGNAYDEEDAAGILYHKYGPHIFHTNAQAVVDYLSQFTDWRPYEHRVRAVVRDQLVPIPINRTTLNKLFGLDLKTDEDAAEYLASRAEPVDEIVTSEDVVINAVGQELYELFFRGYTRKQWGLDPSELDKQVTSRIPTRTNTDDRYFGDTFQAMPLHGYTRMFETMLDNPLIEKRLGTDFADFKDSWQEIADHLIFTGPIDEYFDFRFGKLPYRSLRFDHQTLDQEQFQEVAVVNYPSEDVPYTRISEYKHLTGQEHPKTSITYEYPSAEGDPYYPIPRPENQELFKKYEALADATDNVTFVGRLATYRYYNMDQIVGQALATFRRMEEKRQQGQPQETAVAAE</sequence>
<dbReference type="SUPFAM" id="SSF51971">
    <property type="entry name" value="Nucleotide-binding domain"/>
    <property type="match status" value="1"/>
</dbReference>
<organism evidence="7 8">
    <name type="scientific">Sphingomonas sinipercae</name>
    <dbReference type="NCBI Taxonomy" id="2714944"/>
    <lineage>
        <taxon>Bacteria</taxon>
        <taxon>Pseudomonadati</taxon>
        <taxon>Pseudomonadota</taxon>
        <taxon>Alphaproteobacteria</taxon>
        <taxon>Sphingomonadales</taxon>
        <taxon>Sphingomonadaceae</taxon>
        <taxon>Sphingomonas</taxon>
    </lineage>
</organism>
<feature type="domain" description="UDP-galactopyranose mutase C-terminal" evidence="6">
    <location>
        <begin position="158"/>
        <end position="356"/>
    </location>
</feature>
<keyword evidence="4" id="KW-0274">FAD</keyword>
<dbReference type="GO" id="GO:0050660">
    <property type="term" value="F:flavin adenine dinucleotide binding"/>
    <property type="evidence" value="ECO:0007669"/>
    <property type="project" value="TreeGrafter"/>
</dbReference>
<dbReference type="FunFam" id="3.40.50.720:FF:000397">
    <property type="entry name" value="UDP-galactopyranose mutase"/>
    <property type="match status" value="1"/>
</dbReference>
<gene>
    <name evidence="7" type="primary">glf</name>
    <name evidence="7" type="ORF">G7078_03310</name>
</gene>
<dbReference type="AlphaFoldDB" id="A0A6G7ZLQ7"/>
<keyword evidence="8" id="KW-1185">Reference proteome</keyword>
<dbReference type="KEGG" id="ssin:G7078_03310"/>
<dbReference type="InterPro" id="IPR015899">
    <property type="entry name" value="UDP-GalPyranose_mutase_C"/>
</dbReference>
<dbReference type="PANTHER" id="PTHR21197">
    <property type="entry name" value="UDP-GALACTOPYRANOSE MUTASE"/>
    <property type="match status" value="1"/>
</dbReference>
<proteinExistence type="inferred from homology"/>
<dbReference type="RefSeq" id="WP_166092968.1">
    <property type="nucleotide sequence ID" value="NZ_CP049871.1"/>
</dbReference>
<evidence type="ECO:0000313" key="7">
    <source>
        <dbReference type="EMBL" id="QIL01911.1"/>
    </source>
</evidence>
<dbReference type="Pfam" id="PF13450">
    <property type="entry name" value="NAD_binding_8"/>
    <property type="match status" value="1"/>
</dbReference>
<evidence type="ECO:0000313" key="8">
    <source>
        <dbReference type="Proteomes" id="UP000502502"/>
    </source>
</evidence>
<dbReference type="EMBL" id="CP049871">
    <property type="protein sequence ID" value="QIL01911.1"/>
    <property type="molecule type" value="Genomic_DNA"/>
</dbReference>
<evidence type="ECO:0000256" key="4">
    <source>
        <dbReference type="ARBA" id="ARBA00022827"/>
    </source>
</evidence>
<dbReference type="GO" id="GO:0008767">
    <property type="term" value="F:UDP-galactopyranose mutase activity"/>
    <property type="evidence" value="ECO:0007669"/>
    <property type="project" value="UniProtKB-EC"/>
</dbReference>
<evidence type="ECO:0000259" key="6">
    <source>
        <dbReference type="Pfam" id="PF03275"/>
    </source>
</evidence>
<reference evidence="7 8" key="1">
    <citation type="submission" date="2020-03" db="EMBL/GenBank/DDBJ databases">
        <title>Sphingomonas sp. nov., isolated from fish.</title>
        <authorList>
            <person name="Hyun D.-W."/>
            <person name="Bae J.-W."/>
        </authorList>
    </citation>
    <scope>NUCLEOTIDE SEQUENCE [LARGE SCALE GENOMIC DNA]</scope>
    <source>
        <strain evidence="7 8">HDW15C</strain>
    </source>
</reference>
<dbReference type="GO" id="GO:0005829">
    <property type="term" value="C:cytosol"/>
    <property type="evidence" value="ECO:0007669"/>
    <property type="project" value="TreeGrafter"/>
</dbReference>
<comment type="cofactor">
    <cofactor evidence="1">
        <name>FAD</name>
        <dbReference type="ChEBI" id="CHEBI:57692"/>
    </cofactor>
</comment>
<protein>
    <submittedName>
        <fullName evidence="7">UDP-galactopyranose mutase</fullName>
        <ecNumber evidence="7">5.4.99.9</ecNumber>
    </submittedName>
</protein>
<evidence type="ECO:0000256" key="2">
    <source>
        <dbReference type="ARBA" id="ARBA00009321"/>
    </source>
</evidence>